<dbReference type="InterPro" id="IPR006342">
    <property type="entry name" value="FkbM_mtfrase"/>
</dbReference>
<reference evidence="4 5" key="1">
    <citation type="journal article" date="2015" name="Genome Biol. Evol.">
        <title>Comparative Genomics of a Bacterivorous Green Alga Reveals Evolutionary Causalities and Consequences of Phago-Mixotrophic Mode of Nutrition.</title>
        <authorList>
            <person name="Burns J.A."/>
            <person name="Paasch A."/>
            <person name="Narechania A."/>
            <person name="Kim E."/>
        </authorList>
    </citation>
    <scope>NUCLEOTIDE SEQUENCE [LARGE SCALE GENOMIC DNA]</scope>
    <source>
        <strain evidence="4 5">PLY_AMNH</strain>
    </source>
</reference>
<evidence type="ECO:0000259" key="3">
    <source>
        <dbReference type="Pfam" id="PF05050"/>
    </source>
</evidence>
<gene>
    <name evidence="4" type="ORF">CYMTET_14765</name>
</gene>
<keyword evidence="5" id="KW-1185">Reference proteome</keyword>
<dbReference type="Gene3D" id="3.40.50.150">
    <property type="entry name" value="Vaccinia Virus protein VP39"/>
    <property type="match status" value="1"/>
</dbReference>
<feature type="signal peptide" evidence="2">
    <location>
        <begin position="1"/>
        <end position="21"/>
    </location>
</feature>
<dbReference type="Pfam" id="PF05050">
    <property type="entry name" value="Methyltransf_21"/>
    <property type="match status" value="1"/>
</dbReference>
<evidence type="ECO:0000313" key="5">
    <source>
        <dbReference type="Proteomes" id="UP001190700"/>
    </source>
</evidence>
<feature type="region of interest" description="Disordered" evidence="1">
    <location>
        <begin position="301"/>
        <end position="326"/>
    </location>
</feature>
<evidence type="ECO:0000313" key="4">
    <source>
        <dbReference type="EMBL" id="KAK3277207.1"/>
    </source>
</evidence>
<dbReference type="AlphaFoldDB" id="A0AAE0GFP9"/>
<dbReference type="InterPro" id="IPR029063">
    <property type="entry name" value="SAM-dependent_MTases_sf"/>
</dbReference>
<evidence type="ECO:0000256" key="2">
    <source>
        <dbReference type="SAM" id="SignalP"/>
    </source>
</evidence>
<evidence type="ECO:0000256" key="1">
    <source>
        <dbReference type="SAM" id="MobiDB-lite"/>
    </source>
</evidence>
<organism evidence="4 5">
    <name type="scientific">Cymbomonas tetramitiformis</name>
    <dbReference type="NCBI Taxonomy" id="36881"/>
    <lineage>
        <taxon>Eukaryota</taxon>
        <taxon>Viridiplantae</taxon>
        <taxon>Chlorophyta</taxon>
        <taxon>Pyramimonadophyceae</taxon>
        <taxon>Pyramimonadales</taxon>
        <taxon>Pyramimonadaceae</taxon>
        <taxon>Cymbomonas</taxon>
    </lineage>
</organism>
<accession>A0AAE0GFP9</accession>
<name>A0AAE0GFP9_9CHLO</name>
<sequence length="326" mass="37092">MQLSHSLVLLVVLGLVSISTYKDIWLAGERSTRTPKAEISKNTQHRFIQSGPLLETDFGLPFDIPSTCRYVYVDCGCNLGVNLRKVFEPHLYEKAFFLEYFDKRFGTPEQRIRPDWGMCAFGFEANPYHETRLNAIQESYRRQGWQVFTATSTAVGHSNGKTKLFRDVDERPGDRYFKPGRLVGSTSASTMHDHGVGYSMVKRVDLTSFLLKLQSRSIPEVNGNGTEVVPPPAIVLKMDVEGEEHFIIPKLIISGALCRVDTLFVEWHSWPKTEDRWHMDSLPQVLHDLLKANPDCPTEYLDKDDESFAKDRNKSVSGSETFNDLP</sequence>
<feature type="domain" description="Methyltransferase FkbM" evidence="3">
    <location>
        <begin position="121"/>
        <end position="287"/>
    </location>
</feature>
<dbReference type="SUPFAM" id="SSF53335">
    <property type="entry name" value="S-adenosyl-L-methionine-dependent methyltransferases"/>
    <property type="match status" value="1"/>
</dbReference>
<comment type="caution">
    <text evidence="4">The sequence shown here is derived from an EMBL/GenBank/DDBJ whole genome shotgun (WGS) entry which is preliminary data.</text>
</comment>
<dbReference type="Proteomes" id="UP001190700">
    <property type="component" value="Unassembled WGS sequence"/>
</dbReference>
<feature type="chain" id="PRO_5042218743" description="Methyltransferase FkbM domain-containing protein" evidence="2">
    <location>
        <begin position="22"/>
        <end position="326"/>
    </location>
</feature>
<feature type="compositionally biased region" description="Polar residues" evidence="1">
    <location>
        <begin position="315"/>
        <end position="326"/>
    </location>
</feature>
<proteinExistence type="predicted"/>
<keyword evidence="2" id="KW-0732">Signal</keyword>
<protein>
    <recommendedName>
        <fullName evidence="3">Methyltransferase FkbM domain-containing protein</fullName>
    </recommendedName>
</protein>
<dbReference type="EMBL" id="LGRX02006214">
    <property type="protein sequence ID" value="KAK3277207.1"/>
    <property type="molecule type" value="Genomic_DNA"/>
</dbReference>